<accession>A0AC61R586</accession>
<comment type="caution">
    <text evidence="1">The sequence shown here is derived from an EMBL/GenBank/DDBJ whole genome shotgun (WGS) entry which is preliminary data.</text>
</comment>
<sequence length="1119" mass="124552">MPKILWKDLLIEIRHSLGRFFSILCIVALGVAFFAGIKASAPDMKYSADVYFDQYNTQDIQVFSTLGLRKKDVEAIEKIPGVEHVQPLFSMDALTRVGASELVYKVFSLPDDSAINQVRLVEGRMPENDKECLLEAPNVKNELFAGYKIGDTIKLYSGTDTPITDDLKFDEYKIVGTCYWPRYLSYEKGTSSIGSGEVDSFIFVPDADIKADYYTEIDVTVQGAKALNTYSDAYFDQVDPVVKKIEAIANGQIQAEIDQQQAKIDDAKKELLKEIDSGQAKLNDAKAQIEQGQRELAAQEQNLASAKAQLDAGWAEYAQNRAAIDANLPKLDDAIASIQQQEQQIPGLQNQKEELEAKKATLLAQKAQLDDGITQIESALEKKPELLAQQAALPEAIAQIEAQLADPSLPSEAIESLTQKKAELETALQAVNDGLAQLETQEAALSTYQSQRDELAKGLTQIDDGIAQIQSGLDQLAQASATKQQLIAQRDQIAASYPQLNEAYATLSRSQAQYNDGLSQIESARRALMDAQNEVETNQKKLNDETKKARQEIDDGQKKIDELEGEWIVLDRDSLYSYRDYGACADRMDGIASVFPVFFFLVAALVCMTTMTRMVDEQRNEIGTLKALGYSKGQIAMKYLMYALLASVLGSIIGCAIGLFVFPYIIFYAWNTMYLLEKIQYAWQPGLMILAGASVTGITLLATFLSIYKELMEAPSQLMRPKAGKAGKKILLERFPKLWSKVSFLHKVTIRNIFRYKKRFFMTVIGIAGCSALLVAGFGINDSISDIVHLQYEEIDHMDASVTLDGASPDTLKEILANPDVEDGFAEESINVTLHIEDKDMSGTVHIIPNDELKRFNEFVTLRTMRGKEKITLQNGGIYISEKMAQKMDLASGDTLTFKDLDGQTLHAKVLGVFENYIGHQMYVTQTEFEQWKTTEKPTQTYLLKLKDTSDQAQTTLGNELMEMKDVKSVTFYSALEKNFLDMIGSIQMIVVVLVLSAAALAFVVLYNLSNVNISERMREIATIKVLGFTEKEVNAYVNRESLILAVIGSLAGLGIGIGLHHLIMNLAEMDDIMFGRTILPQSFAIAFFLTIFFALLVNFVMKFKLRKIKMVESLKAVE</sequence>
<organism evidence="1 2">
    <name type="scientific">Dubosiella muris</name>
    <dbReference type="NCBI Taxonomy" id="3038133"/>
    <lineage>
        <taxon>Bacteria</taxon>
        <taxon>Bacillati</taxon>
        <taxon>Bacillota</taxon>
        <taxon>Erysipelotrichia</taxon>
        <taxon>Erysipelotrichales</taxon>
        <taxon>Erysipelotrichaceae</taxon>
        <taxon>Dubosiella</taxon>
    </lineage>
</organism>
<dbReference type="EMBL" id="SRYG01000022">
    <property type="protein sequence ID" value="TGY65129.1"/>
    <property type="molecule type" value="Genomic_DNA"/>
</dbReference>
<protein>
    <submittedName>
        <fullName evidence="1">FtsX-like permease family protein</fullName>
    </submittedName>
</protein>
<evidence type="ECO:0000313" key="1">
    <source>
        <dbReference type="EMBL" id="TGY65129.1"/>
    </source>
</evidence>
<keyword evidence="2" id="KW-1185">Reference proteome</keyword>
<dbReference type="Proteomes" id="UP000308836">
    <property type="component" value="Unassembled WGS sequence"/>
</dbReference>
<name>A0AC61R586_9FIRM</name>
<reference evidence="1" key="1">
    <citation type="submission" date="2019-04" db="EMBL/GenBank/DDBJ databases">
        <title>Microbes associate with the intestines of laboratory mice.</title>
        <authorList>
            <person name="Navarre W."/>
            <person name="Wong E."/>
            <person name="Huang K."/>
            <person name="Tropini C."/>
            <person name="Ng K."/>
            <person name="Yu B."/>
        </authorList>
    </citation>
    <scope>NUCLEOTIDE SEQUENCE</scope>
    <source>
        <strain evidence="1">NM09_H32</strain>
    </source>
</reference>
<evidence type="ECO:0000313" key="2">
    <source>
        <dbReference type="Proteomes" id="UP000308836"/>
    </source>
</evidence>
<gene>
    <name evidence="1" type="ORF">E5336_10055</name>
</gene>
<proteinExistence type="predicted"/>